<proteinExistence type="predicted"/>
<sequence>MKNKALRYLRGLKPLQMSGFQLGIAAQILLKDTMSQEDEWCPPDQWDMVIWGIACRLPYIDRLTIARYMITKERNRVDEISSKGLDITNLKKEDLSDV</sequence>
<gene>
    <name evidence="1" type="ORF">Phi18:2_gp36</name>
</gene>
<name>S0A0U6_9CAUD</name>
<dbReference type="EMBL" id="KC821627">
    <property type="protein sequence ID" value="AGO49199.1"/>
    <property type="molecule type" value="Genomic_DNA"/>
</dbReference>
<reference evidence="2" key="2">
    <citation type="submission" date="2013-03" db="EMBL/GenBank/DDBJ databases">
        <title>The Cellulophaga phages: a novel, diverse, and globally ubiquitous model system.</title>
        <authorList>
            <person name="Holmfeldt K."/>
            <person name="Solonenko N."/>
            <person name="Shah M."/>
            <person name="Corrier K."/>
            <person name="Riemann L."/>
            <person name="VerBerkmoes N.C."/>
            <person name="Sullivan M.B."/>
        </authorList>
    </citation>
    <scope>NUCLEOTIDE SEQUENCE [LARGE SCALE GENOMIC DNA]</scope>
</reference>
<accession>S0A0U6</accession>
<evidence type="ECO:0000313" key="1">
    <source>
        <dbReference type="EMBL" id="AGO49199.1"/>
    </source>
</evidence>
<dbReference type="Proteomes" id="UP000014720">
    <property type="component" value="Segment"/>
</dbReference>
<protein>
    <submittedName>
        <fullName evidence="1">Uncharacterized protein</fullName>
    </submittedName>
</protein>
<evidence type="ECO:0000313" key="2">
    <source>
        <dbReference type="Proteomes" id="UP000014720"/>
    </source>
</evidence>
<reference evidence="1 2" key="1">
    <citation type="journal article" date="2013" name="Proc. Natl. Acad. Sci. U.S.A.">
        <title>Twelve previously unknown phage genera are ubiquitous in global oceans.</title>
        <authorList>
            <person name="Holmfeldt K."/>
            <person name="Solonenko N."/>
            <person name="Shah M."/>
            <person name="Corrier K."/>
            <person name="Riemann L."/>
            <person name="Verberkmoes N.C."/>
            <person name="Sullivan M.B."/>
        </authorList>
    </citation>
    <scope>NUCLEOTIDE SEQUENCE [LARGE SCALE GENOMIC DNA]</scope>
    <source>
        <strain evidence="1">Phi18:2</strain>
    </source>
</reference>
<organism evidence="1 2">
    <name type="scientific">Cellulophaga phage phi18:2</name>
    <dbReference type="NCBI Taxonomy" id="1327995"/>
    <lineage>
        <taxon>Viruses</taxon>
        <taxon>Duplodnaviria</taxon>
        <taxon>Heunggongvirae</taxon>
        <taxon>Uroviricota</taxon>
        <taxon>Caudoviricetes</taxon>
        <taxon>Helsingorvirus</taxon>
        <taxon>Helsingorvirus Cba181</taxon>
    </lineage>
</organism>